<dbReference type="PROSITE" id="PS50005">
    <property type="entry name" value="TPR"/>
    <property type="match status" value="1"/>
</dbReference>
<dbReference type="InterPro" id="IPR051263">
    <property type="entry name" value="C-type_cytochrome_biogenesis"/>
</dbReference>
<keyword evidence="4 5" id="KW-0802">TPR repeat</keyword>
<comment type="subcellular location">
    <subcellularLocation>
        <location evidence="1">Cell envelope</location>
    </subcellularLocation>
</comment>
<keyword evidence="3" id="KW-0201">Cytochrome c-type biogenesis</keyword>
<keyword evidence="2" id="KW-0677">Repeat</keyword>
<evidence type="ECO:0000313" key="10">
    <source>
        <dbReference type="Proteomes" id="UP001500604"/>
    </source>
</evidence>
<dbReference type="PANTHER" id="PTHR47870:SF4">
    <property type="entry name" value="CYTOCHROME C-TYPE BIOGENESIS PROTEIN CYCH"/>
    <property type="match status" value="1"/>
</dbReference>
<keyword evidence="6" id="KW-0472">Membrane</keyword>
<dbReference type="RefSeq" id="WP_345198837.1">
    <property type="nucleotide sequence ID" value="NZ_BAABFL010000473.1"/>
</dbReference>
<evidence type="ECO:0000259" key="7">
    <source>
        <dbReference type="Pfam" id="PF23892"/>
    </source>
</evidence>
<reference evidence="10" key="1">
    <citation type="journal article" date="2019" name="Int. J. Syst. Evol. Microbiol.">
        <title>The Global Catalogue of Microorganisms (GCM) 10K type strain sequencing project: providing services to taxonomists for standard genome sequencing and annotation.</title>
        <authorList>
            <consortium name="The Broad Institute Genomics Platform"/>
            <consortium name="The Broad Institute Genome Sequencing Center for Infectious Disease"/>
            <person name="Wu L."/>
            <person name="Ma J."/>
        </authorList>
    </citation>
    <scope>NUCLEOTIDE SEQUENCE [LARGE SCALE GENOMIC DNA]</scope>
    <source>
        <strain evidence="10">JCM 17805</strain>
    </source>
</reference>
<proteinExistence type="predicted"/>
<protein>
    <submittedName>
        <fullName evidence="9">C-type cytochrome biogenesis protein CcmI</fullName>
    </submittedName>
</protein>
<dbReference type="Pfam" id="PF23892">
    <property type="entry name" value="Ig_CycH"/>
    <property type="match status" value="1"/>
</dbReference>
<gene>
    <name evidence="9" type="primary">ccmI</name>
    <name evidence="9" type="ORF">GCM10023116_45870</name>
</gene>
<feature type="transmembrane region" description="Helical" evidence="6">
    <location>
        <begin position="6"/>
        <end position="26"/>
    </location>
</feature>
<keyword evidence="6" id="KW-1133">Transmembrane helix</keyword>
<name>A0ABP8V7S8_9GAMM</name>
<dbReference type="InterPro" id="IPR017560">
    <property type="entry name" value="Cyt_c_biogenesis_CcmI"/>
</dbReference>
<evidence type="ECO:0000256" key="6">
    <source>
        <dbReference type="SAM" id="Phobius"/>
    </source>
</evidence>
<evidence type="ECO:0000259" key="8">
    <source>
        <dbReference type="Pfam" id="PF23914"/>
    </source>
</evidence>
<dbReference type="InterPro" id="IPR019734">
    <property type="entry name" value="TPR_rpt"/>
</dbReference>
<dbReference type="InterPro" id="IPR056412">
    <property type="entry name" value="Ig_CycH"/>
</dbReference>
<evidence type="ECO:0000256" key="5">
    <source>
        <dbReference type="PROSITE-ProRule" id="PRU00339"/>
    </source>
</evidence>
<dbReference type="SMART" id="SM00028">
    <property type="entry name" value="TPR"/>
    <property type="match status" value="2"/>
</dbReference>
<dbReference type="InterPro" id="IPR056413">
    <property type="entry name" value="TPR_CcmH_CycH"/>
</dbReference>
<accession>A0ABP8V7S8</accession>
<evidence type="ECO:0000256" key="3">
    <source>
        <dbReference type="ARBA" id="ARBA00022748"/>
    </source>
</evidence>
<dbReference type="InterPro" id="IPR011990">
    <property type="entry name" value="TPR-like_helical_dom_sf"/>
</dbReference>
<keyword evidence="10" id="KW-1185">Reference proteome</keyword>
<evidence type="ECO:0000313" key="9">
    <source>
        <dbReference type="EMBL" id="GAA4652303.1"/>
    </source>
</evidence>
<evidence type="ECO:0000256" key="2">
    <source>
        <dbReference type="ARBA" id="ARBA00022737"/>
    </source>
</evidence>
<feature type="domain" description="Cytochrome c-type biogenesis protein H TPR" evidence="8">
    <location>
        <begin position="131"/>
        <end position="260"/>
    </location>
</feature>
<sequence>MTVFWGLVVTLLLLAACFILVPLLIWRKRPPVDELQSREEANLGLYRERLSELDEQLQRGDIDTQRFEQLKQEAETTLLGDVDDVVESVQLSSKAGWAMPLALCLSMAVVSVMLYLRWGASDELSLATALNQPSPEQSIEQLTGKLERVLDRQPDNYQGYYLLGRSYMTMGRFQDAVDAFARVVKLVGDDPEPLSQFAQALFLAQNSRVTPQVEDLVDRTLTVQPDNVTALGLKGIISFENKQYRNAIKAWESLLAVTQDPQSRAALTSGIAQARVMLGGAPEEPARPEDQSPVSGLEVRVVLSDQLKALPPTTRVFIFARATDGPPMPLAVAPVTVGELPKTVLLNDAMAMMPELKLSGFDKVDVVARISKSGDVRNADYEALVKGVEVSSRKTVELEIDGGAG</sequence>
<evidence type="ECO:0000256" key="4">
    <source>
        <dbReference type="ARBA" id="ARBA00022803"/>
    </source>
</evidence>
<feature type="repeat" description="TPR" evidence="5">
    <location>
        <begin position="157"/>
        <end position="190"/>
    </location>
</feature>
<keyword evidence="6" id="KW-0812">Transmembrane</keyword>
<dbReference type="Proteomes" id="UP001500604">
    <property type="component" value="Unassembled WGS sequence"/>
</dbReference>
<dbReference type="PANTHER" id="PTHR47870">
    <property type="entry name" value="CYTOCHROME C-TYPE BIOGENESIS PROTEIN CCMH"/>
    <property type="match status" value="1"/>
</dbReference>
<dbReference type="Gene3D" id="1.25.40.10">
    <property type="entry name" value="Tetratricopeptide repeat domain"/>
    <property type="match status" value="1"/>
</dbReference>
<organism evidence="9 10">
    <name type="scientific">Kistimonas scapharcae</name>
    <dbReference type="NCBI Taxonomy" id="1036133"/>
    <lineage>
        <taxon>Bacteria</taxon>
        <taxon>Pseudomonadati</taxon>
        <taxon>Pseudomonadota</taxon>
        <taxon>Gammaproteobacteria</taxon>
        <taxon>Oceanospirillales</taxon>
        <taxon>Endozoicomonadaceae</taxon>
        <taxon>Kistimonas</taxon>
    </lineage>
</organism>
<dbReference type="NCBIfam" id="TIGR03142">
    <property type="entry name" value="cytochro_ccmI"/>
    <property type="match status" value="1"/>
</dbReference>
<feature type="transmembrane region" description="Helical" evidence="6">
    <location>
        <begin position="97"/>
        <end position="118"/>
    </location>
</feature>
<feature type="domain" description="Cytochrome c-type biogenesis protein H Ig-like" evidence="7">
    <location>
        <begin position="297"/>
        <end position="401"/>
    </location>
</feature>
<evidence type="ECO:0000256" key="1">
    <source>
        <dbReference type="ARBA" id="ARBA00004196"/>
    </source>
</evidence>
<comment type="caution">
    <text evidence="9">The sequence shown here is derived from an EMBL/GenBank/DDBJ whole genome shotgun (WGS) entry which is preliminary data.</text>
</comment>
<dbReference type="EMBL" id="BAABFL010000473">
    <property type="protein sequence ID" value="GAA4652303.1"/>
    <property type="molecule type" value="Genomic_DNA"/>
</dbReference>
<dbReference type="Pfam" id="PF23914">
    <property type="entry name" value="TPR_CcmH_CycH"/>
    <property type="match status" value="1"/>
</dbReference>
<dbReference type="SUPFAM" id="SSF48452">
    <property type="entry name" value="TPR-like"/>
    <property type="match status" value="1"/>
</dbReference>